<evidence type="ECO:0000256" key="1">
    <source>
        <dbReference type="SAM" id="MobiDB-lite"/>
    </source>
</evidence>
<gene>
    <name evidence="3" type="ORF">CC80DRAFT_492206</name>
</gene>
<dbReference type="AlphaFoldDB" id="A0A6A5TW78"/>
<dbReference type="OrthoDB" id="5371583at2759"/>
<dbReference type="Proteomes" id="UP000800035">
    <property type="component" value="Unassembled WGS sequence"/>
</dbReference>
<proteinExistence type="predicted"/>
<feature type="region of interest" description="Disordered" evidence="1">
    <location>
        <begin position="1"/>
        <end position="57"/>
    </location>
</feature>
<protein>
    <recommendedName>
        <fullName evidence="5">MARVEL domain-containing protein</fullName>
    </recommendedName>
</protein>
<organism evidence="3 4">
    <name type="scientific">Byssothecium circinans</name>
    <dbReference type="NCBI Taxonomy" id="147558"/>
    <lineage>
        <taxon>Eukaryota</taxon>
        <taxon>Fungi</taxon>
        <taxon>Dikarya</taxon>
        <taxon>Ascomycota</taxon>
        <taxon>Pezizomycotina</taxon>
        <taxon>Dothideomycetes</taxon>
        <taxon>Pleosporomycetidae</taxon>
        <taxon>Pleosporales</taxon>
        <taxon>Massarineae</taxon>
        <taxon>Massarinaceae</taxon>
        <taxon>Byssothecium</taxon>
    </lineage>
</organism>
<feature type="transmembrane region" description="Helical" evidence="2">
    <location>
        <begin position="149"/>
        <end position="170"/>
    </location>
</feature>
<feature type="compositionally biased region" description="Polar residues" evidence="1">
    <location>
        <begin position="16"/>
        <end position="26"/>
    </location>
</feature>
<feature type="transmembrane region" description="Helical" evidence="2">
    <location>
        <begin position="250"/>
        <end position="274"/>
    </location>
</feature>
<reference evidence="3" key="1">
    <citation type="journal article" date="2020" name="Stud. Mycol.">
        <title>101 Dothideomycetes genomes: a test case for predicting lifestyles and emergence of pathogens.</title>
        <authorList>
            <person name="Haridas S."/>
            <person name="Albert R."/>
            <person name="Binder M."/>
            <person name="Bloem J."/>
            <person name="Labutti K."/>
            <person name="Salamov A."/>
            <person name="Andreopoulos B."/>
            <person name="Baker S."/>
            <person name="Barry K."/>
            <person name="Bills G."/>
            <person name="Bluhm B."/>
            <person name="Cannon C."/>
            <person name="Castanera R."/>
            <person name="Culley D."/>
            <person name="Daum C."/>
            <person name="Ezra D."/>
            <person name="Gonzalez J."/>
            <person name="Henrissat B."/>
            <person name="Kuo A."/>
            <person name="Liang C."/>
            <person name="Lipzen A."/>
            <person name="Lutzoni F."/>
            <person name="Magnuson J."/>
            <person name="Mondo S."/>
            <person name="Nolan M."/>
            <person name="Ohm R."/>
            <person name="Pangilinan J."/>
            <person name="Park H.-J."/>
            <person name="Ramirez L."/>
            <person name="Alfaro M."/>
            <person name="Sun H."/>
            <person name="Tritt A."/>
            <person name="Yoshinaga Y."/>
            <person name="Zwiers L.-H."/>
            <person name="Turgeon B."/>
            <person name="Goodwin S."/>
            <person name="Spatafora J."/>
            <person name="Crous P."/>
            <person name="Grigoriev I."/>
        </authorList>
    </citation>
    <scope>NUCLEOTIDE SEQUENCE</scope>
    <source>
        <strain evidence="3">CBS 675.92</strain>
    </source>
</reference>
<keyword evidence="2" id="KW-0812">Transmembrane</keyword>
<accession>A0A6A5TW78</accession>
<evidence type="ECO:0000256" key="2">
    <source>
        <dbReference type="SAM" id="Phobius"/>
    </source>
</evidence>
<keyword evidence="4" id="KW-1185">Reference proteome</keyword>
<feature type="transmembrane region" description="Helical" evidence="2">
    <location>
        <begin position="92"/>
        <end position="111"/>
    </location>
</feature>
<keyword evidence="2" id="KW-1133">Transmembrane helix</keyword>
<evidence type="ECO:0008006" key="5">
    <source>
        <dbReference type="Google" id="ProtNLM"/>
    </source>
</evidence>
<sequence>MATNIYYDLDPLLSGHSPSQSNTHPQSFPPPGRQSLPSSRRYPPRQSSPSQSLHLPTMDKQNHHEGMVDFEALASLHKEDAALKARIRRLRLISRIISTVLSLAVLVPITMTVHKFLTTQNIYRPVPQPDGTTKTRTAWAKDTKAWPTYMYFLVAAISALLNFGILVGYFVGGVKKANEAALVATVFSWAVLAGNLVVWCVAAALYRTEKDKNGKSNDLWGWTCSAAAKLIQREFANEVDFNRSCNVQTISWYIGLAQVAAAGLTIVTYIFVFMRMGSKKKLEKKKRYSQMAGQYPTDY</sequence>
<keyword evidence="2" id="KW-0472">Membrane</keyword>
<evidence type="ECO:0000313" key="3">
    <source>
        <dbReference type="EMBL" id="KAF1956688.1"/>
    </source>
</evidence>
<name>A0A6A5TW78_9PLEO</name>
<feature type="transmembrane region" description="Helical" evidence="2">
    <location>
        <begin position="182"/>
        <end position="206"/>
    </location>
</feature>
<dbReference type="PANTHER" id="PTHR42069:SF1">
    <property type="entry name" value="MARVEL DOMAIN-CONTAINING PROTEIN"/>
    <property type="match status" value="1"/>
</dbReference>
<dbReference type="EMBL" id="ML976991">
    <property type="protein sequence ID" value="KAF1956688.1"/>
    <property type="molecule type" value="Genomic_DNA"/>
</dbReference>
<evidence type="ECO:0000313" key="4">
    <source>
        <dbReference type="Proteomes" id="UP000800035"/>
    </source>
</evidence>
<dbReference type="PANTHER" id="PTHR42069">
    <property type="entry name" value="HYPHAL ANASTAMOSIS-8 PROTEIN"/>
    <property type="match status" value="1"/>
</dbReference>
<feature type="compositionally biased region" description="Low complexity" evidence="1">
    <location>
        <begin position="33"/>
        <end position="56"/>
    </location>
</feature>